<feature type="region of interest" description="Disordered" evidence="3">
    <location>
        <begin position="1"/>
        <end position="25"/>
    </location>
</feature>
<dbReference type="PROSITE" id="PS50077">
    <property type="entry name" value="HEAT_REPEAT"/>
    <property type="match status" value="1"/>
</dbReference>
<keyword evidence="5" id="KW-1185">Reference proteome</keyword>
<feature type="compositionally biased region" description="Polar residues" evidence="3">
    <location>
        <begin position="124"/>
        <end position="139"/>
    </location>
</feature>
<evidence type="ECO:0000256" key="2">
    <source>
        <dbReference type="SAM" id="Coils"/>
    </source>
</evidence>
<dbReference type="Proteomes" id="UP000241769">
    <property type="component" value="Unassembled WGS sequence"/>
</dbReference>
<dbReference type="InterPro" id="IPR011989">
    <property type="entry name" value="ARM-like"/>
</dbReference>
<evidence type="ECO:0000313" key="4">
    <source>
        <dbReference type="EMBL" id="PRP85494.1"/>
    </source>
</evidence>
<dbReference type="InterPro" id="IPR040362">
    <property type="entry name" value="RELCH"/>
</dbReference>
<dbReference type="InterPro" id="IPR006594">
    <property type="entry name" value="LisH"/>
</dbReference>
<dbReference type="Gene3D" id="1.25.10.10">
    <property type="entry name" value="Leucine-rich Repeat Variant"/>
    <property type="match status" value="2"/>
</dbReference>
<dbReference type="GO" id="GO:0055037">
    <property type="term" value="C:recycling endosome"/>
    <property type="evidence" value="ECO:0007669"/>
    <property type="project" value="TreeGrafter"/>
</dbReference>
<dbReference type="OrthoDB" id="1695393at2759"/>
<reference evidence="4 5" key="1">
    <citation type="journal article" date="2018" name="Genome Biol. Evol.">
        <title>Multiple Roots of Fruiting Body Formation in Amoebozoa.</title>
        <authorList>
            <person name="Hillmann F."/>
            <person name="Forbes G."/>
            <person name="Novohradska S."/>
            <person name="Ferling I."/>
            <person name="Riege K."/>
            <person name="Groth M."/>
            <person name="Westermann M."/>
            <person name="Marz M."/>
            <person name="Spaller T."/>
            <person name="Winckler T."/>
            <person name="Schaap P."/>
            <person name="Glockner G."/>
        </authorList>
    </citation>
    <scope>NUCLEOTIDE SEQUENCE [LARGE SCALE GENOMIC DNA]</scope>
    <source>
        <strain evidence="4 5">Jena</strain>
    </source>
</reference>
<dbReference type="PROSITE" id="PS50896">
    <property type="entry name" value="LISH"/>
    <property type="match status" value="1"/>
</dbReference>
<evidence type="ECO:0000256" key="1">
    <source>
        <dbReference type="PROSITE-ProRule" id="PRU00103"/>
    </source>
</evidence>
<feature type="region of interest" description="Disordered" evidence="3">
    <location>
        <begin position="121"/>
        <end position="158"/>
    </location>
</feature>
<feature type="region of interest" description="Disordered" evidence="3">
    <location>
        <begin position="344"/>
        <end position="364"/>
    </location>
</feature>
<sequence>MSGKDKRGEPPKGQPTAQATPARIKGGDVAAWLLREGYMLTALELYQELSEEGLEVELLNKRFENDPEPGASEARNKRRPADEEITPAERDPIVREKSERIFALEYELKLAKDNVSELRREVSKLQSTQPTSNGNSFSRGSDARVNKPSKHFQLGDKDPISPVETRALNYICKKYFMEQGYKLTAITMEEEVDGQDLSDWGQVGLKTEQPPSLVAFYRKFYSVNDQNASLDIQEENMQLRNKLANLQRQHLQLSSNYEKLIQDNKELEQKLVEVEAHPAAVVHGVQTEDKPKSQETVQSPEAGRGADVKTEVPKEIPTAVITKEKTDNKHKLRRTFVAVAQSLSVSPNSNQMQSSTSSDPSRLHDVESYSRITQQLIDFSKMERSNETTIRIVAACLPHLVPGVILKKREELIPIILSIISQHPDASERYRLTELLFNLIKKPNDMERKMIVDGFIALASVTGLERTEQELLSQCWNEINNKHSERRKLVVDTCGALAAYVRHELRTSLLFSILQNLSKDRVPTVREAVATNLGLIISLFEGKDKYKQVQDVVFELLHDPEEDVRNTSKKVLLTIFADWADTIDRLLSHVYQRFKDDIDRTLKQPYNMETNGLITSEEEVQHLLITLQASITLAPRLRDTVFLAAPFASSCFPAGNASNPLFYHHTFLTGLQEQALREQFNLYITQNNILECVNTSLSAEKSGASLVLWPELLWLVEQYLPHLANISVTIDLTIIPLTMAIINVLTTLANAFGKVFTYNVLKRYFEDFLDQKVGEDRLKRGRVLQAYLVGVVGALEDKELITCLRELVVRISLEEQNWKVEHIPVLKESVKLLCKTPERKAEILNLLCTHMAHHKAPAIRNTVVTVITGIIPHLNTQELLNKVIPYLSNVNNDSDVGIQTASILAYSVLLTNSPDPTITSKVKSLMEPLCEDKPHHVKSAVVRALSICVPSASQELRDKFVLPKLAAFSEENTKSANNKERKAMSKYIFEGIRSLNGIRGLDTEVIINYVMPIIKNLLNDSDGFEPSYRTVLTQMMVEMDGTIKASQTPGEEQGRSSGGFNGASGENMKRNFFKQFGINRQQT</sequence>
<feature type="compositionally biased region" description="Basic and acidic residues" evidence="3">
    <location>
        <begin position="79"/>
        <end position="91"/>
    </location>
</feature>
<dbReference type="PANTHER" id="PTHR32059:SF0">
    <property type="entry name" value="RAB11-BINDING PROTEIN RELCH"/>
    <property type="match status" value="1"/>
</dbReference>
<organism evidence="4 5">
    <name type="scientific">Planoprotostelium fungivorum</name>
    <dbReference type="NCBI Taxonomy" id="1890364"/>
    <lineage>
        <taxon>Eukaryota</taxon>
        <taxon>Amoebozoa</taxon>
        <taxon>Evosea</taxon>
        <taxon>Variosea</taxon>
        <taxon>Cavosteliida</taxon>
        <taxon>Cavosteliaceae</taxon>
        <taxon>Planoprotostelium</taxon>
    </lineage>
</organism>
<feature type="repeat" description="HEAT" evidence="1">
    <location>
        <begin position="510"/>
        <end position="548"/>
    </location>
</feature>
<feature type="compositionally biased region" description="Polar residues" evidence="3">
    <location>
        <begin position="344"/>
        <end position="360"/>
    </location>
</feature>
<evidence type="ECO:0000256" key="3">
    <source>
        <dbReference type="SAM" id="MobiDB-lite"/>
    </source>
</evidence>
<feature type="region of interest" description="Disordered" evidence="3">
    <location>
        <begin position="1045"/>
        <end position="1083"/>
    </location>
</feature>
<dbReference type="AlphaFoldDB" id="A0A2P6NNF9"/>
<keyword evidence="2" id="KW-0175">Coiled coil</keyword>
<feature type="region of interest" description="Disordered" evidence="3">
    <location>
        <begin position="282"/>
        <end position="311"/>
    </location>
</feature>
<dbReference type="GO" id="GO:0032367">
    <property type="term" value="P:intracellular cholesterol transport"/>
    <property type="evidence" value="ECO:0007669"/>
    <property type="project" value="InterPro"/>
</dbReference>
<proteinExistence type="predicted"/>
<evidence type="ECO:0000313" key="5">
    <source>
        <dbReference type="Proteomes" id="UP000241769"/>
    </source>
</evidence>
<dbReference type="PANTHER" id="PTHR32059">
    <property type="entry name" value="RAB11-BINDING PROTEIN RELCH"/>
    <property type="match status" value="1"/>
</dbReference>
<dbReference type="STRING" id="1890364.A0A2P6NNF9"/>
<dbReference type="FunCoup" id="A0A2P6NNF9">
    <property type="interactions" value="223"/>
</dbReference>
<comment type="caution">
    <text evidence="4">The sequence shown here is derived from an EMBL/GenBank/DDBJ whole genome shotgun (WGS) entry which is preliminary data.</text>
</comment>
<feature type="region of interest" description="Disordered" evidence="3">
    <location>
        <begin position="60"/>
        <end position="91"/>
    </location>
</feature>
<dbReference type="SUPFAM" id="SSF48371">
    <property type="entry name" value="ARM repeat"/>
    <property type="match status" value="1"/>
</dbReference>
<dbReference type="InterPro" id="IPR021133">
    <property type="entry name" value="HEAT_type_2"/>
</dbReference>
<feature type="compositionally biased region" description="Basic and acidic residues" evidence="3">
    <location>
        <begin position="1"/>
        <end position="10"/>
    </location>
</feature>
<name>A0A2P6NNF9_9EUKA</name>
<accession>A0A2P6NNF9</accession>
<dbReference type="GO" id="GO:0005802">
    <property type="term" value="C:trans-Golgi network"/>
    <property type="evidence" value="ECO:0007669"/>
    <property type="project" value="InterPro"/>
</dbReference>
<dbReference type="EMBL" id="MDYQ01000044">
    <property type="protein sequence ID" value="PRP85494.1"/>
    <property type="molecule type" value="Genomic_DNA"/>
</dbReference>
<dbReference type="InterPro" id="IPR016024">
    <property type="entry name" value="ARM-type_fold"/>
</dbReference>
<dbReference type="InParanoid" id="A0A2P6NNF9"/>
<protein>
    <submittedName>
        <fullName evidence="4">Uncharacterized protein</fullName>
    </submittedName>
</protein>
<feature type="coiled-coil region" evidence="2">
    <location>
        <begin position="229"/>
        <end position="277"/>
    </location>
</feature>
<gene>
    <name evidence="4" type="ORF">PROFUN_06863</name>
</gene>